<comment type="subcellular location">
    <subcellularLocation>
        <location evidence="1">Membrane</location>
        <topology evidence="1">Multi-pass membrane protein</topology>
    </subcellularLocation>
</comment>
<dbReference type="VEuPathDB" id="FungiDB:ASPNIDRAFT2_44122"/>
<dbReference type="AlphaFoldDB" id="A0A100I207"/>
<feature type="transmembrane region" description="Helical" evidence="5">
    <location>
        <begin position="264"/>
        <end position="281"/>
    </location>
</feature>
<name>A0A100I207_ASPNG</name>
<dbReference type="OrthoDB" id="434972at2759"/>
<keyword evidence="4 5" id="KW-0472">Membrane</keyword>
<keyword evidence="3 5" id="KW-1133">Transmembrane helix</keyword>
<dbReference type="PANTHER" id="PTHR42723:SF1">
    <property type="entry name" value="CHLOROPHYLL SYNTHASE, CHLOROPLASTIC"/>
    <property type="match status" value="1"/>
</dbReference>
<dbReference type="Proteomes" id="UP000068243">
    <property type="component" value="Unassembled WGS sequence"/>
</dbReference>
<dbReference type="GO" id="GO:0016020">
    <property type="term" value="C:membrane"/>
    <property type="evidence" value="ECO:0007669"/>
    <property type="project" value="UniProtKB-SubCell"/>
</dbReference>
<organism evidence="6 7">
    <name type="scientific">Aspergillus niger</name>
    <dbReference type="NCBI Taxonomy" id="5061"/>
    <lineage>
        <taxon>Eukaryota</taxon>
        <taxon>Fungi</taxon>
        <taxon>Dikarya</taxon>
        <taxon>Ascomycota</taxon>
        <taxon>Pezizomycotina</taxon>
        <taxon>Eurotiomycetes</taxon>
        <taxon>Eurotiomycetidae</taxon>
        <taxon>Eurotiales</taxon>
        <taxon>Aspergillaceae</taxon>
        <taxon>Aspergillus</taxon>
        <taxon>Aspergillus subgen. Circumdati</taxon>
    </lineage>
</organism>
<comment type="caution">
    <text evidence="6">The sequence shown here is derived from an EMBL/GenBank/DDBJ whole genome shotgun (WGS) entry which is preliminary data.</text>
</comment>
<dbReference type="PANTHER" id="PTHR42723">
    <property type="entry name" value="CHLOROPHYLL SYNTHASE"/>
    <property type="match status" value="1"/>
</dbReference>
<dbReference type="InterPro" id="IPR000537">
    <property type="entry name" value="UbiA_prenyltransferase"/>
</dbReference>
<dbReference type="OMA" id="TTMQIQD"/>
<dbReference type="Pfam" id="PF01040">
    <property type="entry name" value="UbiA"/>
    <property type="match status" value="1"/>
</dbReference>
<dbReference type="VEuPathDB" id="FungiDB:ATCC64974_78860"/>
<dbReference type="InterPro" id="IPR050475">
    <property type="entry name" value="Prenyltransferase_related"/>
</dbReference>
<feature type="transmembrane region" description="Helical" evidence="5">
    <location>
        <begin position="71"/>
        <end position="88"/>
    </location>
</feature>
<protein>
    <recommendedName>
        <fullName evidence="8">UbiA prenyltransferase family protein</fullName>
    </recommendedName>
</protein>
<reference evidence="7" key="1">
    <citation type="journal article" date="2016" name="Genome Announc.">
        <title>Draft genome sequence of Aspergillus niger strain An76.</title>
        <authorList>
            <person name="Gong W."/>
            <person name="Cheng Z."/>
            <person name="Zhang H."/>
            <person name="Liu L."/>
            <person name="Gao P."/>
            <person name="Wang L."/>
        </authorList>
    </citation>
    <scope>NUCLEOTIDE SEQUENCE [LARGE SCALE GENOMIC DNA]</scope>
    <source>
        <strain evidence="7">An76</strain>
    </source>
</reference>
<evidence type="ECO:0000256" key="5">
    <source>
        <dbReference type="SAM" id="Phobius"/>
    </source>
</evidence>
<dbReference type="GO" id="GO:0016765">
    <property type="term" value="F:transferase activity, transferring alkyl or aryl (other than methyl) groups"/>
    <property type="evidence" value="ECO:0007669"/>
    <property type="project" value="InterPro"/>
</dbReference>
<accession>A0A100I207</accession>
<keyword evidence="2 5" id="KW-0812">Transmembrane</keyword>
<proteinExistence type="predicted"/>
<gene>
    <name evidence="6" type="ORF">ABL_00078</name>
</gene>
<dbReference type="CDD" id="cd13965">
    <property type="entry name" value="PT_UbiA_3"/>
    <property type="match status" value="1"/>
</dbReference>
<evidence type="ECO:0000313" key="7">
    <source>
        <dbReference type="Proteomes" id="UP000068243"/>
    </source>
</evidence>
<evidence type="ECO:0000313" key="6">
    <source>
        <dbReference type="EMBL" id="GAQ33272.1"/>
    </source>
</evidence>
<feature type="transmembrane region" description="Helical" evidence="5">
    <location>
        <begin position="288"/>
        <end position="307"/>
    </location>
</feature>
<feature type="transmembrane region" description="Helical" evidence="5">
    <location>
        <begin position="237"/>
        <end position="258"/>
    </location>
</feature>
<evidence type="ECO:0000256" key="3">
    <source>
        <dbReference type="ARBA" id="ARBA00022989"/>
    </source>
</evidence>
<dbReference type="VEuPathDB" id="FungiDB:M747DRAFT_350134"/>
<evidence type="ECO:0000256" key="2">
    <source>
        <dbReference type="ARBA" id="ARBA00022692"/>
    </source>
</evidence>
<dbReference type="VEuPathDB" id="FungiDB:An04g02940"/>
<sequence>MKHTNTNTNTNTPLHLHHIHHLPTQIWHFTESNFPTFVLPNSAFGFLGALSGPALTTSHTTPDLSTLLPRLPLIILFNWALVFIFDLANQRLPESIQEDHLNKPWRPLPTNRITADQTRRPLLATIPIGLGITYTLGIWQETCPILILTWMYNDLKGGDELIRDGIIAVAYGLYNIASLKIACTGDEGEIQPSEKGYLWTTVISGVILTTMQIQDLKDVAGDRTRGRQTIPLAFGEWWSRWSIAGLVVGWSVICMWFWGLEGWVWYVVIGGVGGLVVGRVLTVEGDAAAWRLWSVWLMVLYGLPWVGGLEWRGLV</sequence>
<evidence type="ECO:0000256" key="1">
    <source>
        <dbReference type="ARBA" id="ARBA00004141"/>
    </source>
</evidence>
<evidence type="ECO:0000256" key="4">
    <source>
        <dbReference type="ARBA" id="ARBA00023136"/>
    </source>
</evidence>
<dbReference type="EMBL" id="BCMY01000001">
    <property type="protein sequence ID" value="GAQ33272.1"/>
    <property type="molecule type" value="Genomic_DNA"/>
</dbReference>
<evidence type="ECO:0008006" key="8">
    <source>
        <dbReference type="Google" id="ProtNLM"/>
    </source>
</evidence>